<proteinExistence type="predicted"/>
<evidence type="ECO:0008006" key="3">
    <source>
        <dbReference type="Google" id="ProtNLM"/>
    </source>
</evidence>
<sequence>MKEQTSLPETGTQERQTMQSTQEQVSHLLWCILVALRTAVENHHINSERGKRRFITEWLSGARRIPTFKGMGSEFMTIRQLLDTEKERPIDAVLTALWTNSVSTGNCDLFRFRAVLNSLLRLGWKHCLCPWPEQIVTEIMARQRTRKNHILQLTRMEEAFTATGSMTLPVTFQILLKEKKNEDDEVEKSFYFDRFSVVRGRDTPLSKATLRTLYIGHHTLPESAWGARDGEHHRNVWTPDRH</sequence>
<geneLocation type="plasmid" evidence="1 2">
    <name>unnamed2</name>
</geneLocation>
<reference evidence="1 2" key="1">
    <citation type="submission" date="2021-06" db="EMBL/GenBank/DDBJ databases">
        <title>FDA dAtabase for Regulatory Grade micrObial Sequences (FDA-ARGOS): Supporting development and validation of Infectious Disease Dx tests.</title>
        <authorList>
            <person name="Sproer C."/>
            <person name="Gronow S."/>
            <person name="Severitt S."/>
            <person name="Schroder I."/>
            <person name="Tallon L."/>
            <person name="Sadzewicz L."/>
            <person name="Zhao X."/>
            <person name="Boylan J."/>
            <person name="Ott S."/>
            <person name="Bowen H."/>
            <person name="Vavikolanu K."/>
            <person name="Mehta A."/>
            <person name="Aluvathingal J."/>
            <person name="Nadendla S."/>
            <person name="Lowell S."/>
            <person name="Myers T."/>
            <person name="Yan Y."/>
        </authorList>
    </citation>
    <scope>NUCLEOTIDE SEQUENCE [LARGE SCALE GENOMIC DNA]</scope>
    <source>
        <strain evidence="1 2">FDAARGOS 1424</strain>
        <plasmid evidence="1 2">unnamed2</plasmid>
    </source>
</reference>
<dbReference type="Proteomes" id="UP000683579">
    <property type="component" value="Plasmid unnamed2"/>
</dbReference>
<gene>
    <name evidence="1" type="ORF">I6L54_24130</name>
</gene>
<organism evidence="1 2">
    <name type="scientific">Citrobacter pasteurii</name>
    <dbReference type="NCBI Taxonomy" id="1563222"/>
    <lineage>
        <taxon>Bacteria</taxon>
        <taxon>Pseudomonadati</taxon>
        <taxon>Pseudomonadota</taxon>
        <taxon>Gammaproteobacteria</taxon>
        <taxon>Enterobacterales</taxon>
        <taxon>Enterobacteriaceae</taxon>
        <taxon>Citrobacter</taxon>
    </lineage>
</organism>
<accession>A0ABX8KEE6</accession>
<evidence type="ECO:0000313" key="1">
    <source>
        <dbReference type="EMBL" id="QXA47312.1"/>
    </source>
</evidence>
<dbReference type="RefSeq" id="WP_123924631.1">
    <property type="nucleotide sequence ID" value="NZ_CDHL01000025.1"/>
</dbReference>
<name>A0ABX8KEE6_9ENTR</name>
<protein>
    <recommendedName>
        <fullName evidence="3">Conjugal transfer protein TraC</fullName>
    </recommendedName>
</protein>
<dbReference type="EMBL" id="CP077263">
    <property type="protein sequence ID" value="QXA47312.1"/>
    <property type="molecule type" value="Genomic_DNA"/>
</dbReference>
<evidence type="ECO:0000313" key="2">
    <source>
        <dbReference type="Proteomes" id="UP000683579"/>
    </source>
</evidence>
<keyword evidence="2" id="KW-1185">Reference proteome</keyword>
<keyword evidence="1" id="KW-0614">Plasmid</keyword>